<dbReference type="FunFam" id="3.40.50.300:FF:000727">
    <property type="entry name" value="Protein SEY1 homolog"/>
    <property type="match status" value="1"/>
</dbReference>
<sequence length="578" mass="65170">MSSELSEGELSQTSSSSSFVPVDQRQLQDAIQIINEDKKFNQSVLDYINKTAPADVGNNYHIISVFGSQSTGKSTLLNKLFNTNFDVMDELNRQQTTKGIWLAFSPVVSTTSGHTSSKSNILVMDVEAALFALSTSEILIINIWETQVGLYQGANMGLLKTVFEVNLSLFGKSKLEKTDDHKVLLLIVIRDHVGVTPVESLAKTFTLDLISMWSNLAKPAELEHLEFSDFFDVDFHALNHKVLQPKEFAEGIKSLEIDWLSPKSCLSRNTTTKCPLTVGSCIRVTCDELSIACSWISCKFGELFGEPKPNPDYEQLGALFIDLRNDTLENYDISASRYNKSVYEQKGYELNSIVNKSVKKLATGLSKAIQAELGDQVLANTTGFWVRHNSGTEPTAIDRFKFKSWTQFYELTHKLISKEKLLVLLQDRFDDIFRYDENGLPKLYLNEADLEKTSATGKTGSLGQVQKEVDAKYIETKRSIVQHITQIPYYIYLIIVFLGWNEFMAVIRNPLLFSLALLLGASVFILYKLNLLKPAIVVAQRTLDEAVAVGKEKLRESWSMTTRRKHVTWPRLRHKEAA</sequence>
<evidence type="ECO:0000256" key="8">
    <source>
        <dbReference type="ARBA" id="ARBA00023136"/>
    </source>
</evidence>
<evidence type="ECO:0000256" key="2">
    <source>
        <dbReference type="ARBA" id="ARBA00022692"/>
    </source>
</evidence>
<dbReference type="GO" id="GO:0016320">
    <property type="term" value="P:endoplasmic reticulum membrane fusion"/>
    <property type="evidence" value="ECO:0007669"/>
    <property type="project" value="TreeGrafter"/>
</dbReference>
<dbReference type="GO" id="GO:0005789">
    <property type="term" value="C:endoplasmic reticulum membrane"/>
    <property type="evidence" value="ECO:0007669"/>
    <property type="project" value="UniProtKB-SubCell"/>
</dbReference>
<evidence type="ECO:0000256" key="10">
    <source>
        <dbReference type="SAM" id="MobiDB-lite"/>
    </source>
</evidence>
<accession>A0A367YDN2</accession>
<dbReference type="GO" id="GO:0003924">
    <property type="term" value="F:GTPase activity"/>
    <property type="evidence" value="ECO:0007669"/>
    <property type="project" value="TreeGrafter"/>
</dbReference>
<feature type="region of interest" description="Disordered" evidence="10">
    <location>
        <begin position="1"/>
        <end position="21"/>
    </location>
</feature>
<comment type="caution">
    <text evidence="13">The sequence shown here is derived from an EMBL/GenBank/DDBJ whole genome shotgun (WGS) entry which is preliminary data.</text>
</comment>
<evidence type="ECO:0000256" key="11">
    <source>
        <dbReference type="SAM" id="Phobius"/>
    </source>
</evidence>
<dbReference type="InterPro" id="IPR027417">
    <property type="entry name" value="P-loop_NTPase"/>
</dbReference>
<dbReference type="STRING" id="5486.A0A367YDN2"/>
<dbReference type="CDD" id="cd01851">
    <property type="entry name" value="GBP"/>
    <property type="match status" value="1"/>
</dbReference>
<evidence type="ECO:0000256" key="3">
    <source>
        <dbReference type="ARBA" id="ARBA00022741"/>
    </source>
</evidence>
<keyword evidence="2 11" id="KW-0812">Transmembrane</keyword>
<evidence type="ECO:0000259" key="12">
    <source>
        <dbReference type="PROSITE" id="PS51715"/>
    </source>
</evidence>
<name>A0A367YDN2_9ASCO</name>
<dbReference type="Pfam" id="PF05879">
    <property type="entry name" value="RHD3_GTPase"/>
    <property type="match status" value="1"/>
</dbReference>
<keyword evidence="8 11" id="KW-0472">Membrane</keyword>
<dbReference type="PROSITE" id="PS51715">
    <property type="entry name" value="G_GB1_RHD3"/>
    <property type="match status" value="1"/>
</dbReference>
<keyword evidence="14" id="KW-1185">Reference proteome</keyword>
<evidence type="ECO:0000313" key="13">
    <source>
        <dbReference type="EMBL" id="RCK63968.1"/>
    </source>
</evidence>
<protein>
    <submittedName>
        <fullName evidence="13">Protein SEY1</fullName>
    </submittedName>
</protein>
<evidence type="ECO:0000256" key="4">
    <source>
        <dbReference type="ARBA" id="ARBA00022801"/>
    </source>
</evidence>
<dbReference type="InterPro" id="IPR008803">
    <property type="entry name" value="RHD3/Sey1"/>
</dbReference>
<evidence type="ECO:0000256" key="6">
    <source>
        <dbReference type="ARBA" id="ARBA00022989"/>
    </source>
</evidence>
<comment type="subcellular location">
    <subcellularLocation>
        <location evidence="1">Endoplasmic reticulum membrane</location>
        <topology evidence="1">Multi-pass membrane protein</topology>
    </subcellularLocation>
</comment>
<comment type="similarity">
    <text evidence="9">Belongs to the TRAFAC class dynamin-like GTPase superfamily. GB1/RHD3 GTPase family.</text>
</comment>
<proteinExistence type="inferred from homology"/>
<dbReference type="PANTHER" id="PTHR45923">
    <property type="entry name" value="PROTEIN SEY1"/>
    <property type="match status" value="1"/>
</dbReference>
<dbReference type="SUPFAM" id="SSF52540">
    <property type="entry name" value="P-loop containing nucleoside triphosphate hydrolases"/>
    <property type="match status" value="1"/>
</dbReference>
<feature type="transmembrane region" description="Helical" evidence="11">
    <location>
        <begin position="511"/>
        <end position="529"/>
    </location>
</feature>
<keyword evidence="4" id="KW-0378">Hydrolase</keyword>
<dbReference type="Gene3D" id="3.40.50.300">
    <property type="entry name" value="P-loop containing nucleotide triphosphate hydrolases"/>
    <property type="match status" value="1"/>
</dbReference>
<keyword evidence="3" id="KW-0547">Nucleotide-binding</keyword>
<gene>
    <name evidence="13" type="primary">SEY1</name>
    <name evidence="13" type="ORF">Cantr_10856</name>
</gene>
<dbReference type="InterPro" id="IPR046758">
    <property type="entry name" value="Sey1/RHD3-like_3HB"/>
</dbReference>
<organism evidence="13 14">
    <name type="scientific">Candida viswanathii</name>
    <dbReference type="NCBI Taxonomy" id="5486"/>
    <lineage>
        <taxon>Eukaryota</taxon>
        <taxon>Fungi</taxon>
        <taxon>Dikarya</taxon>
        <taxon>Ascomycota</taxon>
        <taxon>Saccharomycotina</taxon>
        <taxon>Pichiomycetes</taxon>
        <taxon>Debaryomycetaceae</taxon>
        <taxon>Candida/Lodderomyces clade</taxon>
        <taxon>Candida</taxon>
    </lineage>
</organism>
<dbReference type="AlphaFoldDB" id="A0A367YDN2"/>
<feature type="compositionally biased region" description="Low complexity" evidence="10">
    <location>
        <begin position="1"/>
        <end position="18"/>
    </location>
</feature>
<evidence type="ECO:0000313" key="14">
    <source>
        <dbReference type="Proteomes" id="UP000253472"/>
    </source>
</evidence>
<keyword evidence="5" id="KW-0256">Endoplasmic reticulum</keyword>
<evidence type="ECO:0000256" key="5">
    <source>
        <dbReference type="ARBA" id="ARBA00022824"/>
    </source>
</evidence>
<dbReference type="Proteomes" id="UP000253472">
    <property type="component" value="Unassembled WGS sequence"/>
</dbReference>
<evidence type="ECO:0000256" key="1">
    <source>
        <dbReference type="ARBA" id="ARBA00004477"/>
    </source>
</evidence>
<dbReference type="OrthoDB" id="1597724at2759"/>
<dbReference type="InterPro" id="IPR030386">
    <property type="entry name" value="G_GB1_RHD3_dom"/>
</dbReference>
<dbReference type="EMBL" id="QLNQ01000023">
    <property type="protein sequence ID" value="RCK63968.1"/>
    <property type="molecule type" value="Genomic_DNA"/>
</dbReference>
<evidence type="ECO:0000256" key="7">
    <source>
        <dbReference type="ARBA" id="ARBA00023134"/>
    </source>
</evidence>
<feature type="transmembrane region" description="Helical" evidence="11">
    <location>
        <begin position="487"/>
        <end position="504"/>
    </location>
</feature>
<reference evidence="13 14" key="1">
    <citation type="submission" date="2018-06" db="EMBL/GenBank/DDBJ databases">
        <title>Whole genome sequencing of Candida tropicalis (genome annotated by CSBL at Korea University).</title>
        <authorList>
            <person name="Ahn J."/>
        </authorList>
    </citation>
    <scope>NUCLEOTIDE SEQUENCE [LARGE SCALE GENOMIC DNA]</scope>
    <source>
        <strain evidence="13 14">ATCC 20962</strain>
    </source>
</reference>
<keyword evidence="6 11" id="KW-1133">Transmembrane helix</keyword>
<feature type="domain" description="GB1/RHD3-type G" evidence="12">
    <location>
        <begin position="57"/>
        <end position="273"/>
    </location>
</feature>
<dbReference type="GO" id="GO:0005525">
    <property type="term" value="F:GTP binding"/>
    <property type="evidence" value="ECO:0007669"/>
    <property type="project" value="UniProtKB-KW"/>
</dbReference>
<evidence type="ECO:0000256" key="9">
    <source>
        <dbReference type="PROSITE-ProRule" id="PRU01052"/>
    </source>
</evidence>
<dbReference type="PANTHER" id="PTHR45923:SF2">
    <property type="entry name" value="PROTEIN SEY1"/>
    <property type="match status" value="1"/>
</dbReference>
<dbReference type="Pfam" id="PF20428">
    <property type="entry name" value="Sey1_3HB"/>
    <property type="match status" value="3"/>
</dbReference>
<keyword evidence="7" id="KW-0342">GTP-binding</keyword>